<dbReference type="EMBL" id="VSRR010039591">
    <property type="protein sequence ID" value="MPC74727.1"/>
    <property type="molecule type" value="Genomic_DNA"/>
</dbReference>
<dbReference type="AlphaFoldDB" id="A0A5B7HZQ1"/>
<reference evidence="2 3" key="1">
    <citation type="submission" date="2019-05" db="EMBL/GenBank/DDBJ databases">
        <title>Another draft genome of Portunus trituberculatus and its Hox gene families provides insights of decapod evolution.</title>
        <authorList>
            <person name="Jeong J.-H."/>
            <person name="Song I."/>
            <person name="Kim S."/>
            <person name="Choi T."/>
            <person name="Kim D."/>
            <person name="Ryu S."/>
            <person name="Kim W."/>
        </authorList>
    </citation>
    <scope>NUCLEOTIDE SEQUENCE [LARGE SCALE GENOMIC DNA]</scope>
    <source>
        <tissue evidence="2">Muscle</tissue>
    </source>
</reference>
<accession>A0A5B7HZQ1</accession>
<organism evidence="2 3">
    <name type="scientific">Portunus trituberculatus</name>
    <name type="common">Swimming crab</name>
    <name type="synonym">Neptunus trituberculatus</name>
    <dbReference type="NCBI Taxonomy" id="210409"/>
    <lineage>
        <taxon>Eukaryota</taxon>
        <taxon>Metazoa</taxon>
        <taxon>Ecdysozoa</taxon>
        <taxon>Arthropoda</taxon>
        <taxon>Crustacea</taxon>
        <taxon>Multicrustacea</taxon>
        <taxon>Malacostraca</taxon>
        <taxon>Eumalacostraca</taxon>
        <taxon>Eucarida</taxon>
        <taxon>Decapoda</taxon>
        <taxon>Pleocyemata</taxon>
        <taxon>Brachyura</taxon>
        <taxon>Eubrachyura</taxon>
        <taxon>Portunoidea</taxon>
        <taxon>Portunidae</taxon>
        <taxon>Portuninae</taxon>
        <taxon>Portunus</taxon>
    </lineage>
</organism>
<evidence type="ECO:0000313" key="2">
    <source>
        <dbReference type="EMBL" id="MPC74727.1"/>
    </source>
</evidence>
<dbReference type="Proteomes" id="UP000324222">
    <property type="component" value="Unassembled WGS sequence"/>
</dbReference>
<sequence length="138" mass="15053">MSDDIVTAVPRGPTVSGSAVQPDPRPPMTALQTIPRTSGRFAERLVPWWSAACTGAVGAKRAAFSRLQRHRGDPQCLEAFRHCRARAHRVLKEAQRASWKAYVSSINGHTPLTDVFNKVRRIAGKYSAPPQPVLLSAG</sequence>
<name>A0A5B7HZQ1_PORTR</name>
<evidence type="ECO:0000256" key="1">
    <source>
        <dbReference type="SAM" id="MobiDB-lite"/>
    </source>
</evidence>
<evidence type="ECO:0000313" key="3">
    <source>
        <dbReference type="Proteomes" id="UP000324222"/>
    </source>
</evidence>
<protein>
    <submittedName>
        <fullName evidence="2">Uncharacterized protein</fullName>
    </submittedName>
</protein>
<proteinExistence type="predicted"/>
<comment type="caution">
    <text evidence="2">The sequence shown here is derived from an EMBL/GenBank/DDBJ whole genome shotgun (WGS) entry which is preliminary data.</text>
</comment>
<keyword evidence="3" id="KW-1185">Reference proteome</keyword>
<gene>
    <name evidence="2" type="ORF">E2C01_069101</name>
</gene>
<feature type="region of interest" description="Disordered" evidence="1">
    <location>
        <begin position="1"/>
        <end position="27"/>
    </location>
</feature>